<keyword evidence="4 5" id="KW-0408">Iron</keyword>
<keyword evidence="2 5" id="KW-0479">Metal-binding</keyword>
<dbReference type="PANTHER" id="PTHR10543:SF24">
    <property type="entry name" value="CAROTENOID ISOMEROOXYGENASE"/>
    <property type="match status" value="1"/>
</dbReference>
<reference evidence="6 7" key="1">
    <citation type="journal article" date="2016" name="Mol. Biol. Evol.">
        <title>Comparative Genomics of Early-Diverging Mushroom-Forming Fungi Provides Insights into the Origins of Lignocellulose Decay Capabilities.</title>
        <authorList>
            <person name="Nagy L.G."/>
            <person name="Riley R."/>
            <person name="Tritt A."/>
            <person name="Adam C."/>
            <person name="Daum C."/>
            <person name="Floudas D."/>
            <person name="Sun H."/>
            <person name="Yadav J.S."/>
            <person name="Pangilinan J."/>
            <person name="Larsson K.H."/>
            <person name="Matsuura K."/>
            <person name="Barry K."/>
            <person name="Labutti K."/>
            <person name="Kuo R."/>
            <person name="Ohm R.A."/>
            <person name="Bhattacharya S.S."/>
            <person name="Shirouzu T."/>
            <person name="Yoshinaga Y."/>
            <person name="Martin F.M."/>
            <person name="Grigoriev I.V."/>
            <person name="Hibbett D.S."/>
        </authorList>
    </citation>
    <scope>NUCLEOTIDE SEQUENCE [LARGE SCALE GENOMIC DNA]</scope>
    <source>
        <strain evidence="6 7">HHB10207 ss-3</strain>
    </source>
</reference>
<keyword evidence="7" id="KW-1185">Reference proteome</keyword>
<dbReference type="AlphaFoldDB" id="A0A166DXK9"/>
<dbReference type="OrthoDB" id="407010at2759"/>
<proteinExistence type="inferred from homology"/>
<comment type="cofactor">
    <cofactor evidence="5">
        <name>Fe(2+)</name>
        <dbReference type="ChEBI" id="CHEBI:29033"/>
    </cofactor>
    <text evidence="5">Binds 1 Fe(2+) ion per subunit.</text>
</comment>
<dbReference type="PANTHER" id="PTHR10543">
    <property type="entry name" value="BETA-CAROTENE DIOXYGENASE"/>
    <property type="match status" value="1"/>
</dbReference>
<evidence type="ECO:0000256" key="5">
    <source>
        <dbReference type="PIRSR" id="PIRSR604294-1"/>
    </source>
</evidence>
<protein>
    <recommendedName>
        <fullName evidence="8">Carotenoid oxygenase</fullName>
    </recommendedName>
</protein>
<dbReference type="STRING" id="1314776.A0A166DXK9"/>
<feature type="binding site" evidence="5">
    <location>
        <position position="254"/>
    </location>
    <ligand>
        <name>Fe cation</name>
        <dbReference type="ChEBI" id="CHEBI:24875"/>
        <note>catalytic</note>
    </ligand>
</feature>
<accession>A0A166DXK9</accession>
<dbReference type="InterPro" id="IPR004294">
    <property type="entry name" value="Carotenoid_Oase"/>
</dbReference>
<dbReference type="GO" id="GO:0016121">
    <property type="term" value="P:carotene catabolic process"/>
    <property type="evidence" value="ECO:0007669"/>
    <property type="project" value="TreeGrafter"/>
</dbReference>
<evidence type="ECO:0000256" key="2">
    <source>
        <dbReference type="ARBA" id="ARBA00022723"/>
    </source>
</evidence>
<comment type="similarity">
    <text evidence="1">Belongs to the carotenoid oxygenase family.</text>
</comment>
<evidence type="ECO:0000256" key="1">
    <source>
        <dbReference type="ARBA" id="ARBA00006787"/>
    </source>
</evidence>
<dbReference type="GO" id="GO:0010436">
    <property type="term" value="F:carotenoid dioxygenase activity"/>
    <property type="evidence" value="ECO:0007669"/>
    <property type="project" value="TreeGrafter"/>
</dbReference>
<evidence type="ECO:0000256" key="3">
    <source>
        <dbReference type="ARBA" id="ARBA00023002"/>
    </source>
</evidence>
<dbReference type="Pfam" id="PF03055">
    <property type="entry name" value="RPE65"/>
    <property type="match status" value="1"/>
</dbReference>
<feature type="binding site" evidence="5">
    <location>
        <position position="541"/>
    </location>
    <ligand>
        <name>Fe cation</name>
        <dbReference type="ChEBI" id="CHEBI:24875"/>
        <note>catalytic</note>
    </ligand>
</feature>
<evidence type="ECO:0000256" key="4">
    <source>
        <dbReference type="ARBA" id="ARBA00023004"/>
    </source>
</evidence>
<evidence type="ECO:0000313" key="7">
    <source>
        <dbReference type="Proteomes" id="UP000076798"/>
    </source>
</evidence>
<organism evidence="6 7">
    <name type="scientific">Sistotremastrum suecicum HHB10207 ss-3</name>
    <dbReference type="NCBI Taxonomy" id="1314776"/>
    <lineage>
        <taxon>Eukaryota</taxon>
        <taxon>Fungi</taxon>
        <taxon>Dikarya</taxon>
        <taxon>Basidiomycota</taxon>
        <taxon>Agaricomycotina</taxon>
        <taxon>Agaricomycetes</taxon>
        <taxon>Sistotremastrales</taxon>
        <taxon>Sistotremastraceae</taxon>
        <taxon>Sistotremastrum</taxon>
    </lineage>
</organism>
<feature type="binding site" evidence="5">
    <location>
        <position position="207"/>
    </location>
    <ligand>
        <name>Fe cation</name>
        <dbReference type="ChEBI" id="CHEBI:24875"/>
        <note>catalytic</note>
    </ligand>
</feature>
<evidence type="ECO:0000313" key="6">
    <source>
        <dbReference type="EMBL" id="KZT38999.1"/>
    </source>
</evidence>
<keyword evidence="3" id="KW-0560">Oxidoreductase</keyword>
<name>A0A166DXK9_9AGAM</name>
<dbReference type="EMBL" id="KV428053">
    <property type="protein sequence ID" value="KZT38999.1"/>
    <property type="molecule type" value="Genomic_DNA"/>
</dbReference>
<evidence type="ECO:0008006" key="8">
    <source>
        <dbReference type="Google" id="ProtNLM"/>
    </source>
</evidence>
<dbReference type="GO" id="GO:0046872">
    <property type="term" value="F:metal ion binding"/>
    <property type="evidence" value="ECO:0007669"/>
    <property type="project" value="UniProtKB-KW"/>
</dbReference>
<dbReference type="Proteomes" id="UP000076798">
    <property type="component" value="Unassembled WGS sequence"/>
</dbReference>
<gene>
    <name evidence="6" type="ORF">SISSUDRAFT_985476</name>
</gene>
<feature type="binding site" evidence="5">
    <location>
        <position position="322"/>
    </location>
    <ligand>
        <name>Fe cation</name>
        <dbReference type="ChEBI" id="CHEBI:24875"/>
        <note>catalytic</note>
    </ligand>
</feature>
<sequence>MFSHTDNLDALAEKPNYPSVLGFTYAPETRTPIELKVTGAFPGWICGNLYRTGPGKFEVENEKTGKKTAISHWFDGLARHHKFEIRNGKVTYRSRDGSETVEKELKERGSFPGMSYGQMPDPCERIWRKLLTVFRPAYNPPNDPTAFVVAVTPSPGLLLNGSQKQAITMKTDANILQSVDPETLEPIEAFSYARIHPELTGPVSASHSCRDGNESFNYVLDLGRETVFRIFKHDDRGHGQILATIRDAPPAYIHSLFLTKRFVIVAVWQCDWAWKGLPVLWYRNMVDSFAPWDKDRDTIFYVISRTGGLVAKYTSPTFFAFHTINSYDDHDGSIILDLAMYPDNSVIENFFMDRLRSGLSPLTECRWRRFRLRDVPEAPDKVVPTFRAEVVFTGGIDSVIELPSVAPPSHWKPYRYAYGIHVNPSTGQNSSKEVGFSQAIIKVDTWALSTPQNTNATPSHPSPHLVWRSDHLFPGEPVLVLRPLSEGMSLDDQPEDDGVLLLVTLDISRGASGLLVLDAKTLTEIARAELPDGQHIPFDVHGMWDMAAASS</sequence>